<feature type="transmembrane region" description="Helical" evidence="5">
    <location>
        <begin position="298"/>
        <end position="320"/>
    </location>
</feature>
<feature type="transmembrane region" description="Helical" evidence="5">
    <location>
        <begin position="201"/>
        <end position="220"/>
    </location>
</feature>
<keyword evidence="8" id="KW-1185">Reference proteome</keyword>
<reference evidence="7 8" key="1">
    <citation type="submission" date="2020-11" db="EMBL/GenBank/DDBJ databases">
        <title>Pseudonocardia abyssalis sp. nov. and Pseudonocardia oceani sp. nov., description and phylogenomic analysis of two novel actinomycetes isolated from the deep Southern Ocean.</title>
        <authorList>
            <person name="Parra J."/>
        </authorList>
    </citation>
    <scope>NUCLEOTIDE SEQUENCE [LARGE SCALE GENOMIC DNA]</scope>
    <source>
        <strain evidence="7 8">KRD-168</strain>
    </source>
</reference>
<dbReference type="PANTHER" id="PTHR42718">
    <property type="entry name" value="MAJOR FACILITATOR SUPERFAMILY MULTIDRUG TRANSPORTER MFSC"/>
    <property type="match status" value="1"/>
</dbReference>
<dbReference type="InterPro" id="IPR020846">
    <property type="entry name" value="MFS_dom"/>
</dbReference>
<comment type="subcellular location">
    <subcellularLocation>
        <location evidence="1">Membrane</location>
        <topology evidence="1">Multi-pass membrane protein</topology>
    </subcellularLocation>
</comment>
<dbReference type="RefSeq" id="WP_218605963.1">
    <property type="nucleotide sequence ID" value="NZ_JADQDJ010000470.1"/>
</dbReference>
<feature type="transmembrane region" description="Helical" evidence="5">
    <location>
        <begin position="12"/>
        <end position="30"/>
    </location>
</feature>
<evidence type="ECO:0000259" key="6">
    <source>
        <dbReference type="PROSITE" id="PS50850"/>
    </source>
</evidence>
<dbReference type="Pfam" id="PF07690">
    <property type="entry name" value="MFS_1"/>
    <property type="match status" value="1"/>
</dbReference>
<keyword evidence="2 5" id="KW-0812">Transmembrane</keyword>
<feature type="transmembrane region" description="Helical" evidence="5">
    <location>
        <begin position="169"/>
        <end position="189"/>
    </location>
</feature>
<feature type="transmembrane region" description="Helical" evidence="5">
    <location>
        <begin position="226"/>
        <end position="247"/>
    </location>
</feature>
<feature type="transmembrane region" description="Helical" evidence="5">
    <location>
        <begin position="50"/>
        <end position="69"/>
    </location>
</feature>
<evidence type="ECO:0000256" key="1">
    <source>
        <dbReference type="ARBA" id="ARBA00004141"/>
    </source>
</evidence>
<accession>A0ABS6UMC3</accession>
<organism evidence="7 8">
    <name type="scientific">Pseudonocardia abyssalis</name>
    <dbReference type="NCBI Taxonomy" id="2792008"/>
    <lineage>
        <taxon>Bacteria</taxon>
        <taxon>Bacillati</taxon>
        <taxon>Actinomycetota</taxon>
        <taxon>Actinomycetes</taxon>
        <taxon>Pseudonocardiales</taxon>
        <taxon>Pseudonocardiaceae</taxon>
        <taxon>Pseudonocardia</taxon>
    </lineage>
</organism>
<proteinExistence type="predicted"/>
<feature type="transmembrane region" description="Helical" evidence="5">
    <location>
        <begin position="430"/>
        <end position="452"/>
    </location>
</feature>
<evidence type="ECO:0000256" key="2">
    <source>
        <dbReference type="ARBA" id="ARBA00022692"/>
    </source>
</evidence>
<feature type="transmembrane region" description="Helical" evidence="5">
    <location>
        <begin position="267"/>
        <end position="292"/>
    </location>
</feature>
<dbReference type="PANTHER" id="PTHR42718:SF49">
    <property type="entry name" value="EXPORT PROTEIN"/>
    <property type="match status" value="1"/>
</dbReference>
<evidence type="ECO:0000256" key="5">
    <source>
        <dbReference type="SAM" id="Phobius"/>
    </source>
</evidence>
<evidence type="ECO:0000313" key="8">
    <source>
        <dbReference type="Proteomes" id="UP000694287"/>
    </source>
</evidence>
<name>A0ABS6UMC3_9PSEU</name>
<feature type="transmembrane region" description="Helical" evidence="5">
    <location>
        <begin position="332"/>
        <end position="351"/>
    </location>
</feature>
<feature type="transmembrane region" description="Helical" evidence="5">
    <location>
        <begin position="400"/>
        <end position="418"/>
    </location>
</feature>
<protein>
    <submittedName>
        <fullName evidence="7">MFS transporter</fullName>
    </submittedName>
</protein>
<feature type="transmembrane region" description="Helical" evidence="5">
    <location>
        <begin position="139"/>
        <end position="157"/>
    </location>
</feature>
<gene>
    <name evidence="7" type="ORF">I4I81_03785</name>
</gene>
<evidence type="ECO:0000313" key="7">
    <source>
        <dbReference type="EMBL" id="MBW0133377.1"/>
    </source>
</evidence>
<keyword evidence="3 5" id="KW-1133">Transmembrane helix</keyword>
<keyword evidence="4 5" id="KW-0472">Membrane</keyword>
<dbReference type="InterPro" id="IPR011701">
    <property type="entry name" value="MFS"/>
</dbReference>
<feature type="transmembrane region" description="Helical" evidence="5">
    <location>
        <begin position="81"/>
        <end position="99"/>
    </location>
</feature>
<dbReference type="CDD" id="cd17321">
    <property type="entry name" value="MFS_MMR_MDR_like"/>
    <property type="match status" value="1"/>
</dbReference>
<feature type="transmembrane region" description="Helical" evidence="5">
    <location>
        <begin position="357"/>
        <end position="379"/>
    </location>
</feature>
<dbReference type="PROSITE" id="PS50850">
    <property type="entry name" value="MFS"/>
    <property type="match status" value="1"/>
</dbReference>
<feature type="transmembrane region" description="Helical" evidence="5">
    <location>
        <begin position="105"/>
        <end position="127"/>
    </location>
</feature>
<evidence type="ECO:0000256" key="4">
    <source>
        <dbReference type="ARBA" id="ARBA00023136"/>
    </source>
</evidence>
<feature type="domain" description="Major facilitator superfamily (MFS) profile" evidence="6">
    <location>
        <begin position="15"/>
        <end position="457"/>
    </location>
</feature>
<dbReference type="Proteomes" id="UP000694287">
    <property type="component" value="Unassembled WGS sequence"/>
</dbReference>
<sequence>MDRTVTTTSSTAGGTLAVAAGGTLLAMTAFTAPLSIVPAVAGDLGAGPVATSWVLSSMSLGLAIALLTSGAIGDEVGRRRVFVAGAALLAVGSIAGAAAPEPWTFVVGRVLQGVGAAAVIACGLALISHTFPGPERARATGIWGACMGAGPAVGPLLGSVLDAVASWRWAYAVLAVLGVVLAAAGRRLLTESRSGRGRRVDAPGALFLAVGTGLLLAGLTEGRRGWTSPLALGLTVGAVVVLAAFLLHQTRAREPMLELGLFRRPALVSATFAAFVTGATIIALMSFVATVLESGMAYSAVEASVLLLAWSGVGAGCSLLARRIPLRVSGALRLAVGLLTIAAGLVPLAVLTTGAPVGQLVAGFAVAGVGTGLLNATLAREAVAGVPPTSAGAGSGINNAGRYIGAAFGVTVVTALAVRPDGGALGLVAGWNVAVLVGIALCVAAAVVVLLLQRAEERRSAAVPAAVV</sequence>
<comment type="caution">
    <text evidence="7">The sequence shown here is derived from an EMBL/GenBank/DDBJ whole genome shotgun (WGS) entry which is preliminary data.</text>
</comment>
<dbReference type="EMBL" id="JADQDK010000001">
    <property type="protein sequence ID" value="MBW0133377.1"/>
    <property type="molecule type" value="Genomic_DNA"/>
</dbReference>
<evidence type="ECO:0000256" key="3">
    <source>
        <dbReference type="ARBA" id="ARBA00022989"/>
    </source>
</evidence>